<dbReference type="EMBL" id="FJOG01000014">
    <property type="protein sequence ID" value="CZR59839.1"/>
    <property type="molecule type" value="Genomic_DNA"/>
</dbReference>
<evidence type="ECO:0000313" key="2">
    <source>
        <dbReference type="Proteomes" id="UP000184330"/>
    </source>
</evidence>
<keyword evidence="2" id="KW-1185">Reference proteome</keyword>
<dbReference type="Proteomes" id="UP000184330">
    <property type="component" value="Unassembled WGS sequence"/>
</dbReference>
<evidence type="ECO:0000313" key="1">
    <source>
        <dbReference type="EMBL" id="CZR59839.1"/>
    </source>
</evidence>
<name>A0A1L7X488_9HELO</name>
<gene>
    <name evidence="1" type="ORF">PAC_09733</name>
</gene>
<dbReference type="OrthoDB" id="433414at2759"/>
<dbReference type="AlphaFoldDB" id="A0A1L7X488"/>
<proteinExistence type="predicted"/>
<sequence length="114" mass="13015">MSTLAAGKVDVRKRVWEPILKVARPDSRHNFDFSSFIADFEGSNRATERLIQLPAYISSEVLFFTSDNCLESLRLQALKDGKLVLITTYAIRRGFWVLDPQRIAPLPIMAMLRC</sequence>
<accession>A0A1L7X488</accession>
<dbReference type="STRING" id="576137.A0A1L7X488"/>
<organism evidence="1 2">
    <name type="scientific">Phialocephala subalpina</name>
    <dbReference type="NCBI Taxonomy" id="576137"/>
    <lineage>
        <taxon>Eukaryota</taxon>
        <taxon>Fungi</taxon>
        <taxon>Dikarya</taxon>
        <taxon>Ascomycota</taxon>
        <taxon>Pezizomycotina</taxon>
        <taxon>Leotiomycetes</taxon>
        <taxon>Helotiales</taxon>
        <taxon>Mollisiaceae</taxon>
        <taxon>Phialocephala</taxon>
        <taxon>Phialocephala fortinii species complex</taxon>
    </lineage>
</organism>
<reference evidence="1 2" key="1">
    <citation type="submission" date="2016-03" db="EMBL/GenBank/DDBJ databases">
        <authorList>
            <person name="Ploux O."/>
        </authorList>
    </citation>
    <scope>NUCLEOTIDE SEQUENCE [LARGE SCALE GENOMIC DNA]</scope>
    <source>
        <strain evidence="1 2">UAMH 11012</strain>
    </source>
</reference>
<protein>
    <submittedName>
        <fullName evidence="1">Uncharacterized protein</fullName>
    </submittedName>
</protein>